<reference evidence="3" key="2">
    <citation type="journal article" date="2022" name="Microbiol. Resour. Announc.">
        <title>Metagenome Sequencing to Explore Phylogenomics of Terrestrial Cyanobacteria.</title>
        <authorList>
            <person name="Ward R.D."/>
            <person name="Stajich J.E."/>
            <person name="Johansen J.R."/>
            <person name="Huntemann M."/>
            <person name="Clum A."/>
            <person name="Foster B."/>
            <person name="Foster B."/>
            <person name="Roux S."/>
            <person name="Palaniappan K."/>
            <person name="Varghese N."/>
            <person name="Mukherjee S."/>
            <person name="Reddy T.B.K."/>
            <person name="Daum C."/>
            <person name="Copeland A."/>
            <person name="Chen I.A."/>
            <person name="Ivanova N.N."/>
            <person name="Kyrpides N.C."/>
            <person name="Shapiro N."/>
            <person name="Eloe-Fadrosh E.A."/>
            <person name="Pietrasiak N."/>
        </authorList>
    </citation>
    <scope>NUCLEOTIDE SEQUENCE</scope>
    <source>
        <strain evidence="3">GSE-TBD4-15B</strain>
    </source>
</reference>
<protein>
    <submittedName>
        <fullName evidence="3">J domain-containing protein</fullName>
    </submittedName>
</protein>
<keyword evidence="1" id="KW-0802">TPR repeat</keyword>
<gene>
    <name evidence="3" type="ORF">KME07_00395</name>
</gene>
<proteinExistence type="predicted"/>
<dbReference type="InterPro" id="IPR019734">
    <property type="entry name" value="TPR_rpt"/>
</dbReference>
<evidence type="ECO:0000256" key="1">
    <source>
        <dbReference type="PROSITE-ProRule" id="PRU00339"/>
    </source>
</evidence>
<evidence type="ECO:0000259" key="2">
    <source>
        <dbReference type="PROSITE" id="PS50076"/>
    </source>
</evidence>
<dbReference type="Pfam" id="PF00226">
    <property type="entry name" value="DnaJ"/>
    <property type="match status" value="1"/>
</dbReference>
<comment type="caution">
    <text evidence="3">The sequence shown here is derived from an EMBL/GenBank/DDBJ whole genome shotgun (WGS) entry which is preliminary data.</text>
</comment>
<dbReference type="Gene3D" id="1.25.40.10">
    <property type="entry name" value="Tetratricopeptide repeat domain"/>
    <property type="match status" value="1"/>
</dbReference>
<reference evidence="3" key="1">
    <citation type="submission" date="2021-05" db="EMBL/GenBank/DDBJ databases">
        <authorList>
            <person name="Pietrasiak N."/>
            <person name="Ward R."/>
            <person name="Stajich J.E."/>
            <person name="Kurbessoian T."/>
        </authorList>
    </citation>
    <scope>NUCLEOTIDE SEQUENCE</scope>
    <source>
        <strain evidence="3">GSE-TBD4-15B</strain>
    </source>
</reference>
<dbReference type="SMART" id="SM00271">
    <property type="entry name" value="DnaJ"/>
    <property type="match status" value="1"/>
</dbReference>
<dbReference type="SUPFAM" id="SSF46565">
    <property type="entry name" value="Chaperone J-domain"/>
    <property type="match status" value="1"/>
</dbReference>
<feature type="repeat" description="TPR" evidence="1">
    <location>
        <begin position="229"/>
        <end position="262"/>
    </location>
</feature>
<dbReference type="InterPro" id="IPR011990">
    <property type="entry name" value="TPR-like_helical_dom_sf"/>
</dbReference>
<dbReference type="Gene3D" id="1.10.287.110">
    <property type="entry name" value="DnaJ domain"/>
    <property type="match status" value="1"/>
</dbReference>
<feature type="domain" description="J" evidence="2">
    <location>
        <begin position="16"/>
        <end position="100"/>
    </location>
</feature>
<evidence type="ECO:0000313" key="4">
    <source>
        <dbReference type="Proteomes" id="UP000707356"/>
    </source>
</evidence>
<name>A0A951P6Y2_9CYAN</name>
<dbReference type="AlphaFoldDB" id="A0A951P6Y2"/>
<dbReference type="PROSITE" id="PS50005">
    <property type="entry name" value="TPR"/>
    <property type="match status" value="1"/>
</dbReference>
<dbReference type="EMBL" id="JAHHHV010000002">
    <property type="protein sequence ID" value="MBW4463887.1"/>
    <property type="molecule type" value="Genomic_DNA"/>
</dbReference>
<dbReference type="PROSITE" id="PS50076">
    <property type="entry name" value="DNAJ_2"/>
    <property type="match status" value="1"/>
</dbReference>
<evidence type="ECO:0000313" key="3">
    <source>
        <dbReference type="EMBL" id="MBW4463887.1"/>
    </source>
</evidence>
<organism evidence="3 4">
    <name type="scientific">Pegethrix bostrychoides GSE-TBD4-15B</name>
    <dbReference type="NCBI Taxonomy" id="2839662"/>
    <lineage>
        <taxon>Bacteria</taxon>
        <taxon>Bacillati</taxon>
        <taxon>Cyanobacteriota</taxon>
        <taxon>Cyanophyceae</taxon>
        <taxon>Oculatellales</taxon>
        <taxon>Oculatellaceae</taxon>
        <taxon>Pegethrix</taxon>
    </lineage>
</organism>
<dbReference type="CDD" id="cd06257">
    <property type="entry name" value="DnaJ"/>
    <property type="match status" value="1"/>
</dbReference>
<dbReference type="SUPFAM" id="SSF48452">
    <property type="entry name" value="TPR-like"/>
    <property type="match status" value="1"/>
</dbReference>
<dbReference type="Proteomes" id="UP000707356">
    <property type="component" value="Unassembled WGS sequence"/>
</dbReference>
<dbReference type="InterPro" id="IPR036869">
    <property type="entry name" value="J_dom_sf"/>
</dbReference>
<accession>A0A951P6Y2</accession>
<sequence>MTQLLFSPEWLNLLTDPYAVLGISVAADERRVLKRYRSVAKLLHPDSLIQVDPATMALASQLLARLVNPAYQRLKQEKERAETVAMLRIRVRRMSREETGQPQSAVARRLLNLPLHKADIYYEQSVTELAEQQYQQFEQFESITAQLSELHLAYLRLKMGEPVIREKRTGIVAAPQAKPIQFAPGHDGQVSVNYAQRHYYRAQEYAKKATWLRVVAELRDAIVLEPDRAEYHSLLAQAYLMQNLTGMAKVHFRQALKFNPRDPLAIQYAERLHLLEPEKVAAKAGGLFSLFGKKR</sequence>
<dbReference type="InterPro" id="IPR001623">
    <property type="entry name" value="DnaJ_domain"/>
</dbReference>
<dbReference type="SMART" id="SM00028">
    <property type="entry name" value="TPR"/>
    <property type="match status" value="1"/>
</dbReference>